<dbReference type="InterPro" id="IPR004143">
    <property type="entry name" value="BPL_LPL_catalytic"/>
</dbReference>
<keyword evidence="1 3" id="KW-0436">Ligase</keyword>
<evidence type="ECO:0000313" key="4">
    <source>
        <dbReference type="Proteomes" id="UP000789803"/>
    </source>
</evidence>
<evidence type="ECO:0000256" key="1">
    <source>
        <dbReference type="ARBA" id="ARBA00022598"/>
    </source>
</evidence>
<evidence type="ECO:0000259" key="2">
    <source>
        <dbReference type="PROSITE" id="PS51733"/>
    </source>
</evidence>
<dbReference type="NCBIfam" id="TIGR00121">
    <property type="entry name" value="birA_ligase"/>
    <property type="match status" value="1"/>
</dbReference>
<dbReference type="EMBL" id="CAJHOF010000003">
    <property type="protein sequence ID" value="CAD7287602.1"/>
    <property type="molecule type" value="Genomic_DNA"/>
</dbReference>
<name>A0ABN7KA11_9BACT</name>
<dbReference type="InterPro" id="IPR045864">
    <property type="entry name" value="aa-tRNA-synth_II/BPL/LPL"/>
</dbReference>
<accession>A0ABN7KA11</accession>
<dbReference type="GO" id="GO:0004077">
    <property type="term" value="F:biotin--[biotin carboxyl-carrier protein] ligase activity"/>
    <property type="evidence" value="ECO:0007669"/>
    <property type="project" value="UniProtKB-EC"/>
</dbReference>
<dbReference type="RefSeq" id="WP_229932302.1">
    <property type="nucleotide sequence ID" value="NZ_CAJHOF010000003.1"/>
</dbReference>
<dbReference type="EC" id="6.3.4.15" evidence="3"/>
<gene>
    <name evidence="3" type="primary">birA</name>
    <name evidence="3" type="ORF">LMG7974_00481</name>
</gene>
<keyword evidence="4" id="KW-1185">Reference proteome</keyword>
<evidence type="ECO:0000313" key="3">
    <source>
        <dbReference type="EMBL" id="CAD7287602.1"/>
    </source>
</evidence>
<dbReference type="InterPro" id="IPR004408">
    <property type="entry name" value="Biotin_CoA_COase_ligase"/>
</dbReference>
<dbReference type="PROSITE" id="PS51733">
    <property type="entry name" value="BPL_LPL_CATALYTIC"/>
    <property type="match status" value="1"/>
</dbReference>
<organism evidence="3 4">
    <name type="scientific">Campylobacter majalis</name>
    <dbReference type="NCBI Taxonomy" id="2790656"/>
    <lineage>
        <taxon>Bacteria</taxon>
        <taxon>Pseudomonadati</taxon>
        <taxon>Campylobacterota</taxon>
        <taxon>Epsilonproteobacteria</taxon>
        <taxon>Campylobacterales</taxon>
        <taxon>Campylobacteraceae</taxon>
        <taxon>Campylobacter</taxon>
    </lineage>
</organism>
<dbReference type="SUPFAM" id="SSF55681">
    <property type="entry name" value="Class II aaRS and biotin synthetases"/>
    <property type="match status" value="1"/>
</dbReference>
<proteinExistence type="predicted"/>
<protein>
    <submittedName>
        <fullName evidence="3">Bifunctional ligase/repressor BirA</fullName>
        <ecNumber evidence="3">6.3.4.15</ecNumber>
    </submittedName>
</protein>
<dbReference type="PANTHER" id="PTHR12835">
    <property type="entry name" value="BIOTIN PROTEIN LIGASE"/>
    <property type="match status" value="1"/>
</dbReference>
<reference evidence="3 4" key="1">
    <citation type="submission" date="2020-11" db="EMBL/GenBank/DDBJ databases">
        <authorList>
            <person name="Peeters C."/>
        </authorList>
    </citation>
    <scope>NUCLEOTIDE SEQUENCE [LARGE SCALE GENOMIC DNA]</scope>
    <source>
        <strain evidence="3 4">LMG 7974</strain>
    </source>
</reference>
<dbReference type="NCBIfam" id="NF006294">
    <property type="entry name" value="PRK08477.1"/>
    <property type="match status" value="1"/>
</dbReference>
<dbReference type="Proteomes" id="UP000789803">
    <property type="component" value="Unassembled WGS sequence"/>
</dbReference>
<dbReference type="Gene3D" id="3.30.930.10">
    <property type="entry name" value="Bira Bifunctional Protein, Domain 2"/>
    <property type="match status" value="1"/>
</dbReference>
<dbReference type="PANTHER" id="PTHR12835:SF5">
    <property type="entry name" value="BIOTIN--PROTEIN LIGASE"/>
    <property type="match status" value="1"/>
</dbReference>
<comment type="caution">
    <text evidence="3">The sequence shown here is derived from an EMBL/GenBank/DDBJ whole genome shotgun (WGS) entry which is preliminary data.</text>
</comment>
<feature type="domain" description="BPL/LPL catalytic" evidence="2">
    <location>
        <begin position="1"/>
        <end position="180"/>
    </location>
</feature>
<dbReference type="Pfam" id="PF03099">
    <property type="entry name" value="BPL_LplA_LipB"/>
    <property type="match status" value="1"/>
</dbReference>
<sequence>MRVEFVDEIDSTHLYLVSALRNKTITSPYCIVADIQNAGVGSRGNEWSGGDGNLFMSFCIDKFLLPDDLNDASISIYFSMIMAEILKKYGSKVWVKWPNDFYINELKIGGTISTKINDAYIGSIGINLYSKPEKAGVLDIKVSRDSLVWAFCEELEKKPKWKQIFSKFKIEFQKSKNYITHVGDDSISLACATLCDDGAIMINNKKVYSLR</sequence>